<protein>
    <submittedName>
        <fullName evidence="1">Uncharacterized protein</fullName>
    </submittedName>
</protein>
<evidence type="ECO:0000313" key="2">
    <source>
        <dbReference type="Proteomes" id="UP001066276"/>
    </source>
</evidence>
<dbReference type="Proteomes" id="UP001066276">
    <property type="component" value="Chromosome 1_2"/>
</dbReference>
<keyword evidence="2" id="KW-1185">Reference proteome</keyword>
<gene>
    <name evidence="1" type="ORF">NDU88_004735</name>
</gene>
<comment type="caution">
    <text evidence="1">The sequence shown here is derived from an EMBL/GenBank/DDBJ whole genome shotgun (WGS) entry which is preliminary data.</text>
</comment>
<accession>A0AAV7W9S6</accession>
<proteinExistence type="predicted"/>
<name>A0AAV7W9S6_PLEWA</name>
<dbReference type="AlphaFoldDB" id="A0AAV7W9S6"/>
<reference evidence="1" key="1">
    <citation type="journal article" date="2022" name="bioRxiv">
        <title>Sequencing and chromosome-scale assembly of the giantPleurodeles waltlgenome.</title>
        <authorList>
            <person name="Brown T."/>
            <person name="Elewa A."/>
            <person name="Iarovenko S."/>
            <person name="Subramanian E."/>
            <person name="Araus A.J."/>
            <person name="Petzold A."/>
            <person name="Susuki M."/>
            <person name="Suzuki K.-i.T."/>
            <person name="Hayashi T."/>
            <person name="Toyoda A."/>
            <person name="Oliveira C."/>
            <person name="Osipova E."/>
            <person name="Leigh N.D."/>
            <person name="Simon A."/>
            <person name="Yun M.H."/>
        </authorList>
    </citation>
    <scope>NUCLEOTIDE SEQUENCE</scope>
    <source>
        <strain evidence="1">20211129_DDA</strain>
        <tissue evidence="1">Liver</tissue>
    </source>
</reference>
<sequence>MKRSSTQSPVALPLALDTAVLDVQCEKMSDRLMLEVNIGENELELDYDEGSDKWEEDDMHAVGEVCLLVAQDNVSGGTTGPVAGVLQKSSVDNGGTS</sequence>
<dbReference type="EMBL" id="JANPWB010000002">
    <property type="protein sequence ID" value="KAJ1209357.1"/>
    <property type="molecule type" value="Genomic_DNA"/>
</dbReference>
<evidence type="ECO:0000313" key="1">
    <source>
        <dbReference type="EMBL" id="KAJ1209357.1"/>
    </source>
</evidence>
<organism evidence="1 2">
    <name type="scientific">Pleurodeles waltl</name>
    <name type="common">Iberian ribbed newt</name>
    <dbReference type="NCBI Taxonomy" id="8319"/>
    <lineage>
        <taxon>Eukaryota</taxon>
        <taxon>Metazoa</taxon>
        <taxon>Chordata</taxon>
        <taxon>Craniata</taxon>
        <taxon>Vertebrata</taxon>
        <taxon>Euteleostomi</taxon>
        <taxon>Amphibia</taxon>
        <taxon>Batrachia</taxon>
        <taxon>Caudata</taxon>
        <taxon>Salamandroidea</taxon>
        <taxon>Salamandridae</taxon>
        <taxon>Pleurodelinae</taxon>
        <taxon>Pleurodeles</taxon>
    </lineage>
</organism>